<dbReference type="EMBL" id="BSDO01000002">
    <property type="protein sequence ID" value="GLI21810.1"/>
    <property type="molecule type" value="Genomic_DNA"/>
</dbReference>
<name>A0A9W6FJ41_XANFL</name>
<feature type="region of interest" description="Disordered" evidence="1">
    <location>
        <begin position="1"/>
        <end position="77"/>
    </location>
</feature>
<dbReference type="Proteomes" id="UP001144397">
    <property type="component" value="Unassembled WGS sequence"/>
</dbReference>
<sequence>MDATRPPLTGGDADDEEDKEDRRTEAGGEQAGQRANHNQSRNHKKDDIGDDNRSHVLETPHPPRIQNVTVARRSSKA</sequence>
<gene>
    <name evidence="2" type="ORF">XFLAVUS301_14840</name>
</gene>
<evidence type="ECO:0000313" key="3">
    <source>
        <dbReference type="Proteomes" id="UP001144397"/>
    </source>
</evidence>
<accession>A0A9W6FJ41</accession>
<evidence type="ECO:0000256" key="1">
    <source>
        <dbReference type="SAM" id="MobiDB-lite"/>
    </source>
</evidence>
<proteinExistence type="predicted"/>
<dbReference type="AlphaFoldDB" id="A0A9W6FJ41"/>
<protein>
    <submittedName>
        <fullName evidence="2">Uncharacterized protein</fullName>
    </submittedName>
</protein>
<comment type="caution">
    <text evidence="2">The sequence shown here is derived from an EMBL/GenBank/DDBJ whole genome shotgun (WGS) entry which is preliminary data.</text>
</comment>
<reference evidence="2" key="1">
    <citation type="submission" date="2022-12" db="EMBL/GenBank/DDBJ databases">
        <title>Reference genome sequencing for broad-spectrum identification of bacterial and archaeal isolates by mass spectrometry.</title>
        <authorList>
            <person name="Sekiguchi Y."/>
            <person name="Tourlousse D.M."/>
        </authorList>
    </citation>
    <scope>NUCLEOTIDE SEQUENCE</scope>
    <source>
        <strain evidence="2">301</strain>
    </source>
</reference>
<organism evidence="2 3">
    <name type="scientific">Xanthobacter flavus</name>
    <dbReference type="NCBI Taxonomy" id="281"/>
    <lineage>
        <taxon>Bacteria</taxon>
        <taxon>Pseudomonadati</taxon>
        <taxon>Pseudomonadota</taxon>
        <taxon>Alphaproteobacteria</taxon>
        <taxon>Hyphomicrobiales</taxon>
        <taxon>Xanthobacteraceae</taxon>
        <taxon>Xanthobacter</taxon>
    </lineage>
</organism>
<evidence type="ECO:0000313" key="2">
    <source>
        <dbReference type="EMBL" id="GLI21810.1"/>
    </source>
</evidence>
<feature type="compositionally biased region" description="Basic and acidic residues" evidence="1">
    <location>
        <begin position="44"/>
        <end position="58"/>
    </location>
</feature>